<evidence type="ECO:0000313" key="3">
    <source>
        <dbReference type="Proteomes" id="UP000623467"/>
    </source>
</evidence>
<protein>
    <submittedName>
        <fullName evidence="2">Uncharacterized protein</fullName>
    </submittedName>
</protein>
<organism evidence="2 3">
    <name type="scientific">Mycena sanguinolenta</name>
    <dbReference type="NCBI Taxonomy" id="230812"/>
    <lineage>
        <taxon>Eukaryota</taxon>
        <taxon>Fungi</taxon>
        <taxon>Dikarya</taxon>
        <taxon>Basidiomycota</taxon>
        <taxon>Agaricomycotina</taxon>
        <taxon>Agaricomycetes</taxon>
        <taxon>Agaricomycetidae</taxon>
        <taxon>Agaricales</taxon>
        <taxon>Marasmiineae</taxon>
        <taxon>Mycenaceae</taxon>
        <taxon>Mycena</taxon>
    </lineage>
</organism>
<dbReference type="Proteomes" id="UP000623467">
    <property type="component" value="Unassembled WGS sequence"/>
</dbReference>
<feature type="compositionally biased region" description="Basic and acidic residues" evidence="1">
    <location>
        <begin position="188"/>
        <end position="201"/>
    </location>
</feature>
<dbReference type="AlphaFoldDB" id="A0A8H6XI44"/>
<name>A0A8H6XI44_9AGAR</name>
<feature type="region of interest" description="Disordered" evidence="1">
    <location>
        <begin position="292"/>
        <end position="412"/>
    </location>
</feature>
<keyword evidence="3" id="KW-1185">Reference proteome</keyword>
<sequence>MGSRLSFTRPVPSLPQLNIPSTLSWDGGRNTTRMLIVFRKGWLERGTTRTLVVIHSAAGMGGTYTGVPGSYYGPMYPAGTDMTPKRIVVVAGDPDVSAEKGRRMTLPSAFRSLRRSLTARRRRAQSSGSDDEEPVMVERTVSPLLTDPSATLTAATSASDSAATESTRVTSKTQSRSSPSDIAPPAPSKDRDVSSPMEDTKSAASPAKIQSLISSDRAVSKTPTGSSKSSKLRTEVQSATHSRSASTSAAARNVLTKGHARRSVSEHVHSPRPQRPHLPIAARFMTLPATPTTADEAVAPSSRAPSGPGASASAQNLPSKRRHASEQSPSSSEQPIPSATTSTRSSNNPRTSAPSTRSLSEAVPRTSRTMAMVMSPDPSNSPRTSAPSTRSLSEAVPRTSRTMAMAMSPDPE</sequence>
<evidence type="ECO:0000313" key="2">
    <source>
        <dbReference type="EMBL" id="KAF7340912.1"/>
    </source>
</evidence>
<feature type="compositionally biased region" description="Basic residues" evidence="1">
    <location>
        <begin position="112"/>
        <end position="124"/>
    </location>
</feature>
<evidence type="ECO:0000256" key="1">
    <source>
        <dbReference type="SAM" id="MobiDB-lite"/>
    </source>
</evidence>
<dbReference type="OrthoDB" id="2107166at2759"/>
<reference evidence="2" key="1">
    <citation type="submission" date="2020-05" db="EMBL/GenBank/DDBJ databases">
        <title>Mycena genomes resolve the evolution of fungal bioluminescence.</title>
        <authorList>
            <person name="Tsai I.J."/>
        </authorList>
    </citation>
    <scope>NUCLEOTIDE SEQUENCE</scope>
    <source>
        <strain evidence="2">160909Yilan</strain>
    </source>
</reference>
<feature type="region of interest" description="Disordered" evidence="1">
    <location>
        <begin position="97"/>
        <end position="278"/>
    </location>
</feature>
<feature type="compositionally biased region" description="Low complexity" evidence="1">
    <location>
        <begin position="238"/>
        <end position="252"/>
    </location>
</feature>
<feature type="compositionally biased region" description="Polar residues" evidence="1">
    <location>
        <begin position="377"/>
        <end position="392"/>
    </location>
</feature>
<accession>A0A8H6XI44</accession>
<feature type="compositionally biased region" description="Low complexity" evidence="1">
    <location>
        <begin position="299"/>
        <end position="314"/>
    </location>
</feature>
<gene>
    <name evidence="2" type="ORF">MSAN_02076100</name>
</gene>
<comment type="caution">
    <text evidence="2">The sequence shown here is derived from an EMBL/GenBank/DDBJ whole genome shotgun (WGS) entry which is preliminary data.</text>
</comment>
<feature type="compositionally biased region" description="Low complexity" evidence="1">
    <location>
        <begin position="142"/>
        <end position="167"/>
    </location>
</feature>
<feature type="compositionally biased region" description="Low complexity" evidence="1">
    <location>
        <begin position="326"/>
        <end position="353"/>
    </location>
</feature>
<feature type="compositionally biased region" description="Low complexity" evidence="1">
    <location>
        <begin position="220"/>
        <end position="229"/>
    </location>
</feature>
<proteinExistence type="predicted"/>
<dbReference type="EMBL" id="JACAZH010000028">
    <property type="protein sequence ID" value="KAF7340912.1"/>
    <property type="molecule type" value="Genomic_DNA"/>
</dbReference>